<feature type="signal peptide" evidence="1">
    <location>
        <begin position="1"/>
        <end position="18"/>
    </location>
</feature>
<sequence length="109" mass="12027">MKTLPLLLTLILMTVLCACSTSPQGMVKKKALISDHHLMLSLLNRPISQDQQMMLAFARQRAQLQSPYFVHAISIKGPKQQATATKSVAHHYSALIAQDFNSVQISGPK</sequence>
<dbReference type="AlphaFoldDB" id="A0A1H7K800"/>
<proteinExistence type="predicted"/>
<reference evidence="3" key="1">
    <citation type="submission" date="2016-10" db="EMBL/GenBank/DDBJ databases">
        <authorList>
            <person name="Varghese N."/>
            <person name="Submissions S."/>
        </authorList>
    </citation>
    <scope>NUCLEOTIDE SEQUENCE [LARGE SCALE GENOMIC DNA]</scope>
    <source>
        <strain evidence="3">CGMCC 1.9127</strain>
    </source>
</reference>
<protein>
    <recommendedName>
        <fullName evidence="4">Lipoprotein</fullName>
    </recommendedName>
</protein>
<name>A0A1H7K800_9GAMM</name>
<dbReference type="Proteomes" id="UP000199297">
    <property type="component" value="Unassembled WGS sequence"/>
</dbReference>
<evidence type="ECO:0000256" key="1">
    <source>
        <dbReference type="SAM" id="SignalP"/>
    </source>
</evidence>
<dbReference type="EMBL" id="FOBI01000003">
    <property type="protein sequence ID" value="SEK83013.1"/>
    <property type="molecule type" value="Genomic_DNA"/>
</dbReference>
<keyword evidence="1" id="KW-0732">Signal</keyword>
<feature type="chain" id="PRO_5011542267" description="Lipoprotein" evidence="1">
    <location>
        <begin position="19"/>
        <end position="109"/>
    </location>
</feature>
<evidence type="ECO:0000313" key="3">
    <source>
        <dbReference type="Proteomes" id="UP000199297"/>
    </source>
</evidence>
<organism evidence="2 3">
    <name type="scientific">Colwellia chukchiensis</name>
    <dbReference type="NCBI Taxonomy" id="641665"/>
    <lineage>
        <taxon>Bacteria</taxon>
        <taxon>Pseudomonadati</taxon>
        <taxon>Pseudomonadota</taxon>
        <taxon>Gammaproteobacteria</taxon>
        <taxon>Alteromonadales</taxon>
        <taxon>Colwelliaceae</taxon>
        <taxon>Colwellia</taxon>
    </lineage>
</organism>
<dbReference type="PROSITE" id="PS51257">
    <property type="entry name" value="PROKAR_LIPOPROTEIN"/>
    <property type="match status" value="1"/>
</dbReference>
<dbReference type="OrthoDB" id="6227851at2"/>
<evidence type="ECO:0000313" key="2">
    <source>
        <dbReference type="EMBL" id="SEK83013.1"/>
    </source>
</evidence>
<accession>A0A1H7K800</accession>
<gene>
    <name evidence="2" type="ORF">SAMN05216262_10356</name>
</gene>
<evidence type="ECO:0008006" key="4">
    <source>
        <dbReference type="Google" id="ProtNLM"/>
    </source>
</evidence>
<keyword evidence="3" id="KW-1185">Reference proteome</keyword>
<dbReference type="RefSeq" id="WP_139175502.1">
    <property type="nucleotide sequence ID" value="NZ_FOBI01000003.1"/>
</dbReference>